<proteinExistence type="predicted"/>
<name>A0A0R3QYJ3_9BILA</name>
<protein>
    <submittedName>
        <fullName evidence="3">GPN-loop GTPase 2</fullName>
    </submittedName>
</protein>
<organism evidence="3">
    <name type="scientific">Brugia timori</name>
    <dbReference type="NCBI Taxonomy" id="42155"/>
    <lineage>
        <taxon>Eukaryota</taxon>
        <taxon>Metazoa</taxon>
        <taxon>Ecdysozoa</taxon>
        <taxon>Nematoda</taxon>
        <taxon>Chromadorea</taxon>
        <taxon>Rhabditida</taxon>
        <taxon>Spirurina</taxon>
        <taxon>Spiruromorpha</taxon>
        <taxon>Filarioidea</taxon>
        <taxon>Onchocercidae</taxon>
        <taxon>Brugia</taxon>
    </lineage>
</organism>
<dbReference type="AlphaFoldDB" id="A0A0R3QYJ3"/>
<gene>
    <name evidence="1" type="ORF">BTMF_LOCUS10829</name>
</gene>
<evidence type="ECO:0000313" key="1">
    <source>
        <dbReference type="EMBL" id="VDO36941.1"/>
    </source>
</evidence>
<dbReference type="STRING" id="42155.A0A0R3QYJ3"/>
<sequence>MDDFLDTFADLVQYLQRRVIENEASSLSVLVDMVSKFYDFYADRNVFISATHFDKKKLTNEYENATNTIKEKLRTFQKQLAIHPGMT</sequence>
<evidence type="ECO:0000313" key="3">
    <source>
        <dbReference type="WBParaSite" id="BTMF_0001281701-mRNA-1"/>
    </source>
</evidence>
<dbReference type="WBParaSite" id="BTMF_0001281701-mRNA-1">
    <property type="protein sequence ID" value="BTMF_0001281701-mRNA-1"/>
    <property type="gene ID" value="BTMF_0001281701"/>
</dbReference>
<dbReference type="EMBL" id="UZAG01017845">
    <property type="protein sequence ID" value="VDO36941.1"/>
    <property type="molecule type" value="Genomic_DNA"/>
</dbReference>
<evidence type="ECO:0000313" key="2">
    <source>
        <dbReference type="Proteomes" id="UP000280834"/>
    </source>
</evidence>
<reference evidence="3" key="1">
    <citation type="submission" date="2017-02" db="UniProtKB">
        <authorList>
            <consortium name="WormBaseParasite"/>
        </authorList>
    </citation>
    <scope>IDENTIFICATION</scope>
</reference>
<dbReference type="Proteomes" id="UP000280834">
    <property type="component" value="Unassembled WGS sequence"/>
</dbReference>
<reference evidence="1 2" key="2">
    <citation type="submission" date="2018-11" db="EMBL/GenBank/DDBJ databases">
        <authorList>
            <consortium name="Pathogen Informatics"/>
        </authorList>
    </citation>
    <scope>NUCLEOTIDE SEQUENCE [LARGE SCALE GENOMIC DNA]</scope>
</reference>
<accession>A0A0R3QYJ3</accession>
<keyword evidence="2" id="KW-1185">Reference proteome</keyword>